<feature type="chain" id="PRO_5004354804" description="WxL domain-containing protein" evidence="2">
    <location>
        <begin position="26"/>
        <end position="270"/>
    </location>
</feature>
<protein>
    <recommendedName>
        <fullName evidence="3">WxL domain-containing protein</fullName>
    </recommendedName>
</protein>
<feature type="domain" description="WxL" evidence="3">
    <location>
        <begin position="31"/>
        <end position="263"/>
    </location>
</feature>
<dbReference type="InterPro" id="IPR027994">
    <property type="entry name" value="WxL_dom"/>
</dbReference>
<evidence type="ECO:0000256" key="1">
    <source>
        <dbReference type="SAM" id="MobiDB-lite"/>
    </source>
</evidence>
<sequence length="270" mass="28607">MKKTTITSALLISTFILGAASPAFADQVAAPTTDATVKFQSESEDASNEGNTIDPMDPDGNGIKPETGEGSVGTKGPLRVDFAPNFKFGTVMMSGNAAKYHPLYPKVNLLDETGKVTEPVQSKYVPHYVQVTDNRGTNDGWELTVSATPFNGTVVDKNADLKATLTLGHSEFSSAVKPVDGKDFKPSTLNTEITLTSEAKPFIVAKKDQGMGSWAAVFNNGTPASLTATDRNPNVTLSVPADSKKDAKEEYKSTITWTLSTTPTTPPAGN</sequence>
<dbReference type="STRING" id="155618.RV06_GL002028"/>
<evidence type="ECO:0000259" key="3">
    <source>
        <dbReference type="Pfam" id="PF13731"/>
    </source>
</evidence>
<dbReference type="PATRIC" id="fig|1158608.3.peg.1012"/>
<dbReference type="Proteomes" id="UP000013858">
    <property type="component" value="Unassembled WGS sequence"/>
</dbReference>
<dbReference type="EMBL" id="ASVY01000002">
    <property type="protein sequence ID" value="EOT62378.1"/>
    <property type="molecule type" value="Genomic_DNA"/>
</dbReference>
<keyword evidence="7" id="KW-1185">Reference proteome</keyword>
<evidence type="ECO:0000313" key="6">
    <source>
        <dbReference type="Proteomes" id="UP000013858"/>
    </source>
</evidence>
<evidence type="ECO:0000313" key="5">
    <source>
        <dbReference type="EMBL" id="EOT62378.1"/>
    </source>
</evidence>
<dbReference type="eggNOG" id="ENOG50306PS">
    <property type="taxonomic scope" value="Bacteria"/>
</dbReference>
<gene>
    <name evidence="5" type="ORF">I583_01378</name>
    <name evidence="4" type="ORF">UAW_01034</name>
</gene>
<dbReference type="RefSeq" id="WP_010761242.1">
    <property type="nucleotide sequence ID" value="NZ_KB946315.1"/>
</dbReference>
<name>R2QRC8_9ENTE</name>
<dbReference type="Pfam" id="PF13731">
    <property type="entry name" value="WxL"/>
    <property type="match status" value="1"/>
</dbReference>
<feature type="region of interest" description="Disordered" evidence="1">
    <location>
        <begin position="35"/>
        <end position="76"/>
    </location>
</feature>
<reference evidence="5 7" key="2">
    <citation type="submission" date="2013-03" db="EMBL/GenBank/DDBJ databases">
        <title>The Genome Sequence of Enterococcus haemoperoxidus BAA-382 (PacBio/Illumina hybrid assembly).</title>
        <authorList>
            <consortium name="The Broad Institute Genomics Platform"/>
            <consortium name="The Broad Institute Genome Sequencing Center for Infectious Disease"/>
            <person name="Earl A."/>
            <person name="Russ C."/>
            <person name="Gilmore M."/>
            <person name="Surin D."/>
            <person name="Walker B."/>
            <person name="Young S."/>
            <person name="Zeng Q."/>
            <person name="Gargeya S."/>
            <person name="Fitzgerald M."/>
            <person name="Haas B."/>
            <person name="Abouelleil A."/>
            <person name="Allen A.W."/>
            <person name="Alvarado L."/>
            <person name="Arachchi H.M."/>
            <person name="Berlin A.M."/>
            <person name="Chapman S.B."/>
            <person name="Gainer-Dewar J."/>
            <person name="Goldberg J."/>
            <person name="Griggs A."/>
            <person name="Gujja S."/>
            <person name="Hansen M."/>
            <person name="Howarth C."/>
            <person name="Imamovic A."/>
            <person name="Ireland A."/>
            <person name="Larimer J."/>
            <person name="McCowan C."/>
            <person name="Murphy C."/>
            <person name="Pearson M."/>
            <person name="Poon T.W."/>
            <person name="Priest M."/>
            <person name="Roberts A."/>
            <person name="Saif S."/>
            <person name="Shea T."/>
            <person name="Sisk P."/>
            <person name="Sykes S."/>
            <person name="Wortman J."/>
            <person name="Nusbaum C."/>
            <person name="Birren B."/>
        </authorList>
    </citation>
    <scope>NUCLEOTIDE SEQUENCE [LARGE SCALE GENOMIC DNA]</scope>
    <source>
        <strain evidence="5 7">ATCC BAA-382</strain>
    </source>
</reference>
<organism evidence="4 6">
    <name type="scientific">Enterococcus haemoperoxidus ATCC BAA-382</name>
    <dbReference type="NCBI Taxonomy" id="1158608"/>
    <lineage>
        <taxon>Bacteria</taxon>
        <taxon>Bacillati</taxon>
        <taxon>Bacillota</taxon>
        <taxon>Bacilli</taxon>
        <taxon>Lactobacillales</taxon>
        <taxon>Enterococcaceae</taxon>
        <taxon>Enterococcus</taxon>
    </lineage>
</organism>
<proteinExistence type="predicted"/>
<dbReference type="OrthoDB" id="2339326at2"/>
<evidence type="ECO:0000256" key="2">
    <source>
        <dbReference type="SAM" id="SignalP"/>
    </source>
</evidence>
<dbReference type="Proteomes" id="UP000014197">
    <property type="component" value="Unassembled WGS sequence"/>
</dbReference>
<accession>R2QRC8</accession>
<evidence type="ECO:0000313" key="4">
    <source>
        <dbReference type="EMBL" id="EOH99077.1"/>
    </source>
</evidence>
<keyword evidence="2" id="KW-0732">Signal</keyword>
<dbReference type="EMBL" id="AJAR01000011">
    <property type="protein sequence ID" value="EOH99077.1"/>
    <property type="molecule type" value="Genomic_DNA"/>
</dbReference>
<reference evidence="4 6" key="1">
    <citation type="submission" date="2013-02" db="EMBL/GenBank/DDBJ databases">
        <title>The Genome Sequence of Enterococcus haemoperoxidus BAA-382.</title>
        <authorList>
            <consortium name="The Broad Institute Genome Sequencing Platform"/>
            <consortium name="The Broad Institute Genome Sequencing Center for Infectious Disease"/>
            <person name="Earl A.M."/>
            <person name="Gilmore M.S."/>
            <person name="Lebreton F."/>
            <person name="Walker B."/>
            <person name="Young S.K."/>
            <person name="Zeng Q."/>
            <person name="Gargeya S."/>
            <person name="Fitzgerald M."/>
            <person name="Haas B."/>
            <person name="Abouelleil A."/>
            <person name="Alvarado L."/>
            <person name="Arachchi H.M."/>
            <person name="Berlin A.M."/>
            <person name="Chapman S.B."/>
            <person name="Dewar J."/>
            <person name="Goldberg J."/>
            <person name="Griggs A."/>
            <person name="Gujja S."/>
            <person name="Hansen M."/>
            <person name="Howarth C."/>
            <person name="Imamovic A."/>
            <person name="Larimer J."/>
            <person name="McCowan C."/>
            <person name="Murphy C."/>
            <person name="Neiman D."/>
            <person name="Pearson M."/>
            <person name="Priest M."/>
            <person name="Roberts A."/>
            <person name="Saif S."/>
            <person name="Shea T."/>
            <person name="Sisk P."/>
            <person name="Sykes S."/>
            <person name="Wortman J."/>
            <person name="Nusbaum C."/>
            <person name="Birren B."/>
        </authorList>
    </citation>
    <scope>NUCLEOTIDE SEQUENCE [LARGE SCALE GENOMIC DNA]</scope>
    <source>
        <strain evidence="4 6">ATCC BAA-382</strain>
    </source>
</reference>
<evidence type="ECO:0000313" key="7">
    <source>
        <dbReference type="Proteomes" id="UP000014197"/>
    </source>
</evidence>
<dbReference type="AlphaFoldDB" id="R2QRC8"/>
<comment type="caution">
    <text evidence="4">The sequence shown here is derived from an EMBL/GenBank/DDBJ whole genome shotgun (WGS) entry which is preliminary data.</text>
</comment>
<feature type="signal peptide" evidence="2">
    <location>
        <begin position="1"/>
        <end position="25"/>
    </location>
</feature>